<sequence length="70" mass="7805">MQALSLSTAAGARRAPSIVSRVVTALKLARTRQSLSKLDDHMLADIGLTREEARRESERPLWDAPRSWTC</sequence>
<dbReference type="RefSeq" id="WP_344841910.1">
    <property type="nucleotide sequence ID" value="NZ_BAABDF010000001.1"/>
</dbReference>
<reference evidence="3" key="1">
    <citation type="journal article" date="2019" name="Int. J. Syst. Evol. Microbiol.">
        <title>The Global Catalogue of Microorganisms (GCM) 10K type strain sequencing project: providing services to taxonomists for standard genome sequencing and annotation.</title>
        <authorList>
            <consortium name="The Broad Institute Genomics Platform"/>
            <consortium name="The Broad Institute Genome Sequencing Center for Infectious Disease"/>
            <person name="Wu L."/>
            <person name="Ma J."/>
        </authorList>
    </citation>
    <scope>NUCLEOTIDE SEQUENCE [LARGE SCALE GENOMIC DNA]</scope>
    <source>
        <strain evidence="3">JCM 17190</strain>
    </source>
</reference>
<evidence type="ECO:0000313" key="2">
    <source>
        <dbReference type="EMBL" id="GAA3853238.1"/>
    </source>
</evidence>
<dbReference type="InterPro" id="IPR009506">
    <property type="entry name" value="YjiS-like"/>
</dbReference>
<dbReference type="Proteomes" id="UP001399917">
    <property type="component" value="Unassembled WGS sequence"/>
</dbReference>
<feature type="domain" description="YjiS-like" evidence="1">
    <location>
        <begin position="28"/>
        <end position="54"/>
    </location>
</feature>
<comment type="caution">
    <text evidence="2">The sequence shown here is derived from an EMBL/GenBank/DDBJ whole genome shotgun (WGS) entry which is preliminary data.</text>
</comment>
<organism evidence="2 3">
    <name type="scientific">Celeribacter arenosi</name>
    <dbReference type="NCBI Taxonomy" id="792649"/>
    <lineage>
        <taxon>Bacteria</taxon>
        <taxon>Pseudomonadati</taxon>
        <taxon>Pseudomonadota</taxon>
        <taxon>Alphaproteobacteria</taxon>
        <taxon>Rhodobacterales</taxon>
        <taxon>Roseobacteraceae</taxon>
        <taxon>Celeribacter</taxon>
    </lineage>
</organism>
<keyword evidence="3" id="KW-1185">Reference proteome</keyword>
<gene>
    <name evidence="2" type="ORF">GCM10022404_00710</name>
</gene>
<dbReference type="EMBL" id="BAABDF010000001">
    <property type="protein sequence ID" value="GAA3853238.1"/>
    <property type="molecule type" value="Genomic_DNA"/>
</dbReference>
<evidence type="ECO:0000259" key="1">
    <source>
        <dbReference type="Pfam" id="PF06568"/>
    </source>
</evidence>
<dbReference type="Pfam" id="PF06568">
    <property type="entry name" value="YjiS-like"/>
    <property type="match status" value="1"/>
</dbReference>
<name>A0ABP7JSE9_9RHOB</name>
<accession>A0ABP7JSE9</accession>
<protein>
    <recommendedName>
        <fullName evidence="1">YjiS-like domain-containing protein</fullName>
    </recommendedName>
</protein>
<proteinExistence type="predicted"/>
<evidence type="ECO:0000313" key="3">
    <source>
        <dbReference type="Proteomes" id="UP001399917"/>
    </source>
</evidence>